<dbReference type="FunFam" id="3.10.580.10:FF:000002">
    <property type="entry name" value="Magnesium/cobalt efflux protein CorC"/>
    <property type="match status" value="1"/>
</dbReference>
<feature type="domain" description="CNNM transmembrane" evidence="12">
    <location>
        <begin position="1"/>
        <end position="200"/>
    </location>
</feature>
<protein>
    <submittedName>
        <fullName evidence="13">Putative hemolysin</fullName>
    </submittedName>
</protein>
<dbReference type="SUPFAM" id="SSF54631">
    <property type="entry name" value="CBS-domain pair"/>
    <property type="match status" value="1"/>
</dbReference>
<dbReference type="InterPro" id="IPR036318">
    <property type="entry name" value="FAD-bd_PCMH-like_sf"/>
</dbReference>
<name>A0A7W9FPZ5_9HYPH</name>
<keyword evidence="5 9" id="KW-1133">Transmembrane helix</keyword>
<comment type="similarity">
    <text evidence="2">Belongs to the UPF0053 family. Hemolysin C subfamily.</text>
</comment>
<evidence type="ECO:0000256" key="7">
    <source>
        <dbReference type="ARBA" id="ARBA00023136"/>
    </source>
</evidence>
<dbReference type="RefSeq" id="WP_183858183.1">
    <property type="nucleotide sequence ID" value="NZ_JACHOO010000010.1"/>
</dbReference>
<reference evidence="13 14" key="1">
    <citation type="submission" date="2020-08" db="EMBL/GenBank/DDBJ databases">
        <title>Genomic Encyclopedia of Type Strains, Phase IV (KMG-IV): sequencing the most valuable type-strain genomes for metagenomic binning, comparative biology and taxonomic classification.</title>
        <authorList>
            <person name="Goeker M."/>
        </authorList>
    </citation>
    <scope>NUCLEOTIDE SEQUENCE [LARGE SCALE GENOMIC DNA]</scope>
    <source>
        <strain evidence="13 14">DSM 16268</strain>
    </source>
</reference>
<dbReference type="PANTHER" id="PTHR22777">
    <property type="entry name" value="HEMOLYSIN-RELATED"/>
    <property type="match status" value="1"/>
</dbReference>
<dbReference type="Pfam" id="PF01595">
    <property type="entry name" value="CNNM"/>
    <property type="match status" value="1"/>
</dbReference>
<dbReference type="CDD" id="cd04590">
    <property type="entry name" value="CBS_pair_CorC_HlyC_assoc"/>
    <property type="match status" value="1"/>
</dbReference>
<dbReference type="SMART" id="SM00116">
    <property type="entry name" value="CBS"/>
    <property type="match status" value="2"/>
</dbReference>
<evidence type="ECO:0000256" key="5">
    <source>
        <dbReference type="ARBA" id="ARBA00022989"/>
    </source>
</evidence>
<dbReference type="PANTHER" id="PTHR22777:SF17">
    <property type="entry name" value="UPF0053 PROTEIN SLL0260"/>
    <property type="match status" value="1"/>
</dbReference>
<feature type="transmembrane region" description="Helical" evidence="10">
    <location>
        <begin position="6"/>
        <end position="27"/>
    </location>
</feature>
<dbReference type="PROSITE" id="PS51846">
    <property type="entry name" value="CNNM"/>
    <property type="match status" value="1"/>
</dbReference>
<dbReference type="Pfam" id="PF00571">
    <property type="entry name" value="CBS"/>
    <property type="match status" value="2"/>
</dbReference>
<dbReference type="Pfam" id="PF03471">
    <property type="entry name" value="CorC_HlyC"/>
    <property type="match status" value="1"/>
</dbReference>
<keyword evidence="7 9" id="KW-0472">Membrane</keyword>
<evidence type="ECO:0000259" key="11">
    <source>
        <dbReference type="PROSITE" id="PS51371"/>
    </source>
</evidence>
<evidence type="ECO:0000256" key="1">
    <source>
        <dbReference type="ARBA" id="ARBA00004141"/>
    </source>
</evidence>
<dbReference type="Proteomes" id="UP000523821">
    <property type="component" value="Unassembled WGS sequence"/>
</dbReference>
<dbReference type="GO" id="GO:0005886">
    <property type="term" value="C:plasma membrane"/>
    <property type="evidence" value="ECO:0007669"/>
    <property type="project" value="TreeGrafter"/>
</dbReference>
<dbReference type="InterPro" id="IPR046342">
    <property type="entry name" value="CBS_dom_sf"/>
</dbReference>
<evidence type="ECO:0000256" key="8">
    <source>
        <dbReference type="PROSITE-ProRule" id="PRU00703"/>
    </source>
</evidence>
<evidence type="ECO:0000256" key="6">
    <source>
        <dbReference type="ARBA" id="ARBA00023122"/>
    </source>
</evidence>
<dbReference type="InterPro" id="IPR000644">
    <property type="entry name" value="CBS_dom"/>
</dbReference>
<dbReference type="SMART" id="SM01091">
    <property type="entry name" value="CorC_HlyC"/>
    <property type="match status" value="1"/>
</dbReference>
<evidence type="ECO:0000256" key="10">
    <source>
        <dbReference type="SAM" id="Phobius"/>
    </source>
</evidence>
<keyword evidence="6 8" id="KW-0129">CBS domain</keyword>
<organism evidence="13 14">
    <name type="scientific">Prosthecomicrobium pneumaticum</name>
    <dbReference type="NCBI Taxonomy" id="81895"/>
    <lineage>
        <taxon>Bacteria</taxon>
        <taxon>Pseudomonadati</taxon>
        <taxon>Pseudomonadota</taxon>
        <taxon>Alphaproteobacteria</taxon>
        <taxon>Hyphomicrobiales</taxon>
        <taxon>Kaistiaceae</taxon>
        <taxon>Prosthecomicrobium</taxon>
    </lineage>
</organism>
<evidence type="ECO:0000259" key="12">
    <source>
        <dbReference type="PROSITE" id="PS51846"/>
    </source>
</evidence>
<evidence type="ECO:0000256" key="4">
    <source>
        <dbReference type="ARBA" id="ARBA00022737"/>
    </source>
</evidence>
<dbReference type="InterPro" id="IPR005170">
    <property type="entry name" value="Transptr-assoc_dom"/>
</dbReference>
<dbReference type="Gene3D" id="3.30.465.10">
    <property type="match status" value="1"/>
</dbReference>
<dbReference type="Gene3D" id="3.10.580.10">
    <property type="entry name" value="CBS-domain"/>
    <property type="match status" value="1"/>
</dbReference>
<evidence type="ECO:0000313" key="13">
    <source>
        <dbReference type="EMBL" id="MBB5754744.1"/>
    </source>
</evidence>
<dbReference type="InterPro" id="IPR002550">
    <property type="entry name" value="CNNM"/>
</dbReference>
<dbReference type="EMBL" id="JACHOO010000010">
    <property type="protein sequence ID" value="MBB5754744.1"/>
    <property type="molecule type" value="Genomic_DNA"/>
</dbReference>
<dbReference type="InterPro" id="IPR044751">
    <property type="entry name" value="Ion_transp-like_CBS"/>
</dbReference>
<evidence type="ECO:0000256" key="9">
    <source>
        <dbReference type="PROSITE-ProRule" id="PRU01193"/>
    </source>
</evidence>
<feature type="domain" description="CBS" evidence="11">
    <location>
        <begin position="221"/>
        <end position="280"/>
    </location>
</feature>
<keyword evidence="14" id="KW-1185">Reference proteome</keyword>
<dbReference type="AlphaFoldDB" id="A0A7W9FPZ5"/>
<evidence type="ECO:0000256" key="2">
    <source>
        <dbReference type="ARBA" id="ARBA00006446"/>
    </source>
</evidence>
<evidence type="ECO:0000256" key="3">
    <source>
        <dbReference type="ARBA" id="ARBA00022692"/>
    </source>
</evidence>
<comment type="subcellular location">
    <subcellularLocation>
        <location evidence="1">Membrane</location>
        <topology evidence="1">Multi-pass membrane protein</topology>
    </subcellularLocation>
</comment>
<dbReference type="PROSITE" id="PS51371">
    <property type="entry name" value="CBS"/>
    <property type="match status" value="2"/>
</dbReference>
<dbReference type="SUPFAM" id="SSF56176">
    <property type="entry name" value="FAD-binding/transporter-associated domain-like"/>
    <property type="match status" value="1"/>
</dbReference>
<evidence type="ECO:0000313" key="14">
    <source>
        <dbReference type="Proteomes" id="UP000523821"/>
    </source>
</evidence>
<gene>
    <name evidence="13" type="ORF">GGQ63_003836</name>
</gene>
<keyword evidence="3 9" id="KW-0812">Transmembrane</keyword>
<dbReference type="GO" id="GO:0050660">
    <property type="term" value="F:flavin adenine dinucleotide binding"/>
    <property type="evidence" value="ECO:0007669"/>
    <property type="project" value="InterPro"/>
</dbReference>
<sequence>MPWWDLLVVAALIALNAFFALSELAVVSSRPARLQALAADGKSGAAAALRLTEDPTSFLSSVQVGITLVAILSGAYGEAALSDPLEEFLLSIAPSLGSSADTLASAIVVVGLAYTSLIGGELVPKRLALSNPERLACFVSRPMTLIARVGLPIVWFLRKSTETVLRLLGHREDSESRVTEEEVKTLIAEGTEAGIFLQAEREMIEGVLRVADRSVRTIMVARPDVVWLDVDDVPEEIHRTIIDAGHSRYPVSRGEIDAVLGIVHAKDLLDQLHRTGKVDLQSALREPLYVDERMPVLKLLERFRGSSVHMAIVLDEYGSFQGIVTPLDILSAIAGDMPEREGDETPEAVQRADGSWLIEGSAHIDVVERTLSLKNLNEDEDFTTLAGFVLSKLGHIPVPGEHFAHEGWVFEVVDLDGRRIDKVLVHRGHAA</sequence>
<comment type="caution">
    <text evidence="13">The sequence shown here is derived from an EMBL/GenBank/DDBJ whole genome shotgun (WGS) entry which is preliminary data.</text>
</comment>
<dbReference type="InterPro" id="IPR016169">
    <property type="entry name" value="FAD-bd_PCMH_sub2"/>
</dbReference>
<keyword evidence="4" id="KW-0677">Repeat</keyword>
<feature type="domain" description="CBS" evidence="11">
    <location>
        <begin position="283"/>
        <end position="339"/>
    </location>
</feature>
<accession>A0A7W9FPZ5</accession>
<proteinExistence type="inferred from homology"/>